<feature type="transmembrane region" description="Helical" evidence="11">
    <location>
        <begin position="736"/>
        <end position="758"/>
    </location>
</feature>
<feature type="compositionally biased region" description="Low complexity" evidence="10">
    <location>
        <begin position="887"/>
        <end position="898"/>
    </location>
</feature>
<feature type="transmembrane region" description="Helical" evidence="11">
    <location>
        <begin position="600"/>
        <end position="619"/>
    </location>
</feature>
<dbReference type="Pfam" id="PF12796">
    <property type="entry name" value="Ank_2"/>
    <property type="match status" value="1"/>
</dbReference>
<evidence type="ECO:0000256" key="7">
    <source>
        <dbReference type="ARBA" id="ARBA00023065"/>
    </source>
</evidence>
<feature type="compositionally biased region" description="Basic and acidic residues" evidence="10">
    <location>
        <begin position="925"/>
        <end position="937"/>
    </location>
</feature>
<feature type="region of interest" description="Disordered" evidence="10">
    <location>
        <begin position="887"/>
        <end position="946"/>
    </location>
</feature>
<dbReference type="SUPFAM" id="SSF48403">
    <property type="entry name" value="Ankyrin repeat"/>
    <property type="match status" value="1"/>
</dbReference>
<keyword evidence="3" id="KW-1003">Cell membrane</keyword>
<dbReference type="InterPro" id="IPR036770">
    <property type="entry name" value="Ankyrin_rpt-contain_sf"/>
</dbReference>
<dbReference type="PROSITE" id="PS50088">
    <property type="entry name" value="ANK_REPEAT"/>
    <property type="match status" value="2"/>
</dbReference>
<evidence type="ECO:0000256" key="10">
    <source>
        <dbReference type="SAM" id="MobiDB-lite"/>
    </source>
</evidence>
<evidence type="ECO:0000256" key="8">
    <source>
        <dbReference type="ARBA" id="ARBA00023303"/>
    </source>
</evidence>
<dbReference type="AlphaFoldDB" id="A0AB34IPY2"/>
<name>A0AB34IPY2_PRYPA</name>
<keyword evidence="2" id="KW-0813">Transport</keyword>
<dbReference type="PROSITE" id="PS50297">
    <property type="entry name" value="ANK_REP_REGION"/>
    <property type="match status" value="2"/>
</dbReference>
<gene>
    <name evidence="12" type="ORF">AB1Y20_012090</name>
</gene>
<feature type="transmembrane region" description="Helical" evidence="11">
    <location>
        <begin position="571"/>
        <end position="593"/>
    </location>
</feature>
<feature type="compositionally biased region" description="Pro residues" evidence="10">
    <location>
        <begin position="79"/>
        <end position="91"/>
    </location>
</feature>
<keyword evidence="5" id="KW-0677">Repeat</keyword>
<dbReference type="SMART" id="SM00248">
    <property type="entry name" value="ANK"/>
    <property type="match status" value="4"/>
</dbReference>
<dbReference type="InterPro" id="IPR024862">
    <property type="entry name" value="TRPV"/>
</dbReference>
<feature type="repeat" description="ANK" evidence="9">
    <location>
        <begin position="320"/>
        <end position="352"/>
    </location>
</feature>
<dbReference type="GO" id="GO:0098703">
    <property type="term" value="P:calcium ion import across plasma membrane"/>
    <property type="evidence" value="ECO:0007669"/>
    <property type="project" value="TreeGrafter"/>
</dbReference>
<keyword evidence="6" id="KW-0106">Calcium</keyword>
<evidence type="ECO:0000256" key="5">
    <source>
        <dbReference type="ARBA" id="ARBA00022737"/>
    </source>
</evidence>
<feature type="repeat" description="ANK" evidence="9">
    <location>
        <begin position="364"/>
        <end position="396"/>
    </location>
</feature>
<evidence type="ECO:0000256" key="9">
    <source>
        <dbReference type="PROSITE-ProRule" id="PRU00023"/>
    </source>
</evidence>
<dbReference type="InterPro" id="IPR002110">
    <property type="entry name" value="Ankyrin_rpt"/>
</dbReference>
<sequence>MGKKATSGISLNPVACERLVTMQQLRHDNEICERRTSSMQKGTAAKVAANASVEAEGGSESEVSAKDVSAKDPVKPVDLPAPSPSKSPSPKSPAKLTKGGSRFSTTGKLVAKAKASKSTGDAAVLQAQGMLGNAQCIDDETVLPMRILIYRLVSLDPTTPWGDGLLLELARTTEDDEELKKQLMHFLSLKWRDDPVRTQMLKGGPLTHAGRRDGIASAIKGKGVLPALNAARKFAKLRRASASTPEPVEEDETSTWSHVLVHGRGTVGETALHLLCLLATAQHLRVIRALVPWLAKQSTKDVDDEIVNSLDATYIGQPYNGEVALHFAVIAQNFDLVKLLVEHGASINAHASGDFLYSDPKLYFGGTILGFAACLGNIPIVEYLIENGADVDAQDQGNASGRRLHHIAMAKGNSVLHCCVLHQQAKMYWYLATKHNATPWVTNVNGDSPLLLAAKMRSTKMAREAMECMKQTLWVFGPVMCVRYPLLEIEAGQNWGKSRRQTVLQVMDTYLIHELLFDDVLWKLTNDKWHSFARRTFLWNSLLNLISVFSLAFSLLAAYKDKEDGLPGNVGDGSFCVTLMITFWLLLLNLVVLYRLNKSLLGRSVIIMSCMLPWISLPLRFLDNLAPYRVVTAFASALGWLRFMLDTSSLSAKIGPTVMMVMQIVKSDVLPFLVIYACFFCMMMTLLFGIYRAMGADATMWDVAKTLFSFTINPGIDFFNELEVEKGELLTGGLPILTNVLQVVWVVLGNVVLLNVIIAMMNSTYGQVFDQQEARWRLQFLQQVLFQEATPQFFIPPFLGVQVTARPGHHIKSQLQMTSADGKKRTSECYFLQMVKENKNQDPYAEPVDQAADQSNANASALAVLQETLERVEAQLAVLTRSNAESSVSLNSLSNGSADSKAAAFGNNKPPTARKRNSVDLKPPSVDRRPSMSRMEDMGEGLNLSA</sequence>
<keyword evidence="7" id="KW-0406">Ion transport</keyword>
<evidence type="ECO:0000256" key="3">
    <source>
        <dbReference type="ARBA" id="ARBA00022475"/>
    </source>
</evidence>
<dbReference type="PANTHER" id="PTHR10582">
    <property type="entry name" value="TRANSIENT RECEPTOR POTENTIAL ION CHANNEL PROTEIN"/>
    <property type="match status" value="1"/>
</dbReference>
<feature type="transmembrane region" description="Helical" evidence="11">
    <location>
        <begin position="625"/>
        <end position="645"/>
    </location>
</feature>
<keyword evidence="11" id="KW-0472">Membrane</keyword>
<evidence type="ECO:0000256" key="4">
    <source>
        <dbReference type="ARBA" id="ARBA00022568"/>
    </source>
</evidence>
<evidence type="ECO:0000256" key="11">
    <source>
        <dbReference type="SAM" id="Phobius"/>
    </source>
</evidence>
<feature type="compositionally biased region" description="Low complexity" evidence="10">
    <location>
        <begin position="44"/>
        <end position="62"/>
    </location>
</feature>
<dbReference type="PANTHER" id="PTHR10582:SF2">
    <property type="entry name" value="INACTIVE"/>
    <property type="match status" value="1"/>
</dbReference>
<feature type="compositionally biased region" description="Basic and acidic residues" evidence="10">
    <location>
        <begin position="63"/>
        <end position="75"/>
    </location>
</feature>
<reference evidence="12 13" key="1">
    <citation type="journal article" date="2024" name="Science">
        <title>Giant polyketide synthase enzymes in the biosynthesis of giant marine polyether toxins.</title>
        <authorList>
            <person name="Fallon T.R."/>
            <person name="Shende V.V."/>
            <person name="Wierzbicki I.H."/>
            <person name="Pendleton A.L."/>
            <person name="Watervoot N.F."/>
            <person name="Auber R.P."/>
            <person name="Gonzalez D.J."/>
            <person name="Wisecaver J.H."/>
            <person name="Moore B.S."/>
        </authorList>
    </citation>
    <scope>NUCLEOTIDE SEQUENCE [LARGE SCALE GENOMIC DNA]</scope>
    <source>
        <strain evidence="12 13">12B1</strain>
    </source>
</reference>
<comment type="subcellular location">
    <subcellularLocation>
        <location evidence="1">Cell membrane</location>
        <topology evidence="1">Multi-pass membrane protein</topology>
    </subcellularLocation>
</comment>
<evidence type="ECO:0000256" key="1">
    <source>
        <dbReference type="ARBA" id="ARBA00004651"/>
    </source>
</evidence>
<organism evidence="12 13">
    <name type="scientific">Prymnesium parvum</name>
    <name type="common">Toxic golden alga</name>
    <dbReference type="NCBI Taxonomy" id="97485"/>
    <lineage>
        <taxon>Eukaryota</taxon>
        <taxon>Haptista</taxon>
        <taxon>Haptophyta</taxon>
        <taxon>Prymnesiophyceae</taxon>
        <taxon>Prymnesiales</taxon>
        <taxon>Prymnesiaceae</taxon>
        <taxon>Prymnesium</taxon>
    </lineage>
</organism>
<evidence type="ECO:0000313" key="12">
    <source>
        <dbReference type="EMBL" id="KAL1503613.1"/>
    </source>
</evidence>
<keyword evidence="9" id="KW-0040">ANK repeat</keyword>
<keyword evidence="13" id="KW-1185">Reference proteome</keyword>
<evidence type="ECO:0000313" key="13">
    <source>
        <dbReference type="Proteomes" id="UP001515480"/>
    </source>
</evidence>
<comment type="caution">
    <text evidence="12">The sequence shown here is derived from an EMBL/GenBank/DDBJ whole genome shotgun (WGS) entry which is preliminary data.</text>
</comment>
<keyword evidence="4" id="KW-0109">Calcium transport</keyword>
<dbReference type="GO" id="GO:0005262">
    <property type="term" value="F:calcium channel activity"/>
    <property type="evidence" value="ECO:0007669"/>
    <property type="project" value="TreeGrafter"/>
</dbReference>
<evidence type="ECO:0000256" key="2">
    <source>
        <dbReference type="ARBA" id="ARBA00022448"/>
    </source>
</evidence>
<accession>A0AB34IPY2</accession>
<evidence type="ECO:0008006" key="14">
    <source>
        <dbReference type="Google" id="ProtNLM"/>
    </source>
</evidence>
<dbReference type="EMBL" id="JBGBPQ010000021">
    <property type="protein sequence ID" value="KAL1503613.1"/>
    <property type="molecule type" value="Genomic_DNA"/>
</dbReference>
<feature type="transmembrane region" description="Helical" evidence="11">
    <location>
        <begin position="669"/>
        <end position="691"/>
    </location>
</feature>
<proteinExistence type="predicted"/>
<keyword evidence="11" id="KW-0812">Transmembrane</keyword>
<evidence type="ECO:0000256" key="6">
    <source>
        <dbReference type="ARBA" id="ARBA00022837"/>
    </source>
</evidence>
<feature type="region of interest" description="Disordered" evidence="10">
    <location>
        <begin position="34"/>
        <end position="103"/>
    </location>
</feature>
<feature type="transmembrane region" description="Helical" evidence="11">
    <location>
        <begin position="537"/>
        <end position="559"/>
    </location>
</feature>
<keyword evidence="8" id="KW-0407">Ion channel</keyword>
<protein>
    <recommendedName>
        <fullName evidence="14">Ion transport domain-containing protein</fullName>
    </recommendedName>
</protein>
<dbReference type="Proteomes" id="UP001515480">
    <property type="component" value="Unassembled WGS sequence"/>
</dbReference>
<keyword evidence="11" id="KW-1133">Transmembrane helix</keyword>
<dbReference type="GO" id="GO:0005886">
    <property type="term" value="C:plasma membrane"/>
    <property type="evidence" value="ECO:0007669"/>
    <property type="project" value="UniProtKB-SubCell"/>
</dbReference>
<dbReference type="Gene3D" id="1.25.40.20">
    <property type="entry name" value="Ankyrin repeat-containing domain"/>
    <property type="match status" value="1"/>
</dbReference>